<dbReference type="EMBL" id="LDSL01000060">
    <property type="protein sequence ID" value="KTT22220.1"/>
    <property type="molecule type" value="Genomic_DNA"/>
</dbReference>
<dbReference type="AlphaFoldDB" id="A0A147GX96"/>
<proteinExistence type="predicted"/>
<feature type="signal peptide" evidence="3">
    <location>
        <begin position="1"/>
        <end position="22"/>
    </location>
</feature>
<reference evidence="4 5" key="1">
    <citation type="journal article" date="2016" name="Front. Microbiol.">
        <title>Genomic Resource of Rice Seed Associated Bacteria.</title>
        <authorList>
            <person name="Midha S."/>
            <person name="Bansal K."/>
            <person name="Sharma S."/>
            <person name="Kumar N."/>
            <person name="Patil P.P."/>
            <person name="Chaudhry V."/>
            <person name="Patil P.B."/>
        </authorList>
    </citation>
    <scope>NUCLEOTIDE SEQUENCE [LARGE SCALE GENOMIC DNA]</scope>
    <source>
        <strain evidence="4 5">NS331</strain>
    </source>
</reference>
<protein>
    <recommendedName>
        <fullName evidence="6">DUF3999 domain-containing protein</fullName>
    </recommendedName>
</protein>
<sequence>MKDMLRLGLGALAMVAGGLAVAQQQAPLTLDGPGPFYRLVVPSAIHGLLPDGDLRDVRVRNAAGQAVPFAWLDAEDDPQARPRVESHEVALLPLPTRADTAPDLLGLKLRPDGSLALAAASAALSSAPAQAWVIDSRRADGALVRIRFELAGDAQGIFPFTLETSDDLRRWQPLLADDQLVRLQRDGQSIERLAIDLGRVRASFLRLSWRDGVQAPALARAWVDSVRTPAPAPPALEWSAAVAPSRCGADFCDYPAPPGLPLQRLRIHLADRNTMAPVQVSGLSPAGAAEARGHRHVLDALRHGGGRDRADAPAGALQVQRLADTVVYRLDQGGGEVHAAPVALDGGAHAFVRLQTRGPMAALGTRPPTVSFAARPRVLEFLAQGQPPFVLSWQASAHDAAADSANAAALKTLRAGIAQQAPGRATVTLPAPPPAVASTAAAPGPAAASATPAARRSPWLWAALGSGLLVLGAMAWSLLRSLNKPSGDR</sequence>
<accession>A0A147GX96</accession>
<feature type="region of interest" description="Disordered" evidence="1">
    <location>
        <begin position="430"/>
        <end position="449"/>
    </location>
</feature>
<evidence type="ECO:0000256" key="3">
    <source>
        <dbReference type="SAM" id="SignalP"/>
    </source>
</evidence>
<organism evidence="4 5">
    <name type="scientific">Pseudacidovorax intermedius</name>
    <dbReference type="NCBI Taxonomy" id="433924"/>
    <lineage>
        <taxon>Bacteria</taxon>
        <taxon>Pseudomonadati</taxon>
        <taxon>Pseudomonadota</taxon>
        <taxon>Betaproteobacteria</taxon>
        <taxon>Burkholderiales</taxon>
        <taxon>Comamonadaceae</taxon>
        <taxon>Pseudacidovorax</taxon>
    </lineage>
</organism>
<evidence type="ECO:0000256" key="1">
    <source>
        <dbReference type="SAM" id="MobiDB-lite"/>
    </source>
</evidence>
<keyword evidence="2" id="KW-0472">Membrane</keyword>
<name>A0A147GX96_9BURK</name>
<feature type="transmembrane region" description="Helical" evidence="2">
    <location>
        <begin position="459"/>
        <end position="479"/>
    </location>
</feature>
<dbReference type="Pfam" id="PF13163">
    <property type="entry name" value="DUF3999"/>
    <property type="match status" value="1"/>
</dbReference>
<dbReference type="Proteomes" id="UP000072741">
    <property type="component" value="Unassembled WGS sequence"/>
</dbReference>
<keyword evidence="2" id="KW-1133">Transmembrane helix</keyword>
<dbReference type="InterPro" id="IPR025060">
    <property type="entry name" value="DUF3999"/>
</dbReference>
<dbReference type="OrthoDB" id="5405606at2"/>
<gene>
    <name evidence="4" type="ORF">NS331_10025</name>
</gene>
<evidence type="ECO:0008006" key="6">
    <source>
        <dbReference type="Google" id="ProtNLM"/>
    </source>
</evidence>
<dbReference type="RefSeq" id="WP_058641851.1">
    <property type="nucleotide sequence ID" value="NZ_LDSL01000060.1"/>
</dbReference>
<keyword evidence="5" id="KW-1185">Reference proteome</keyword>
<keyword evidence="2" id="KW-0812">Transmembrane</keyword>
<evidence type="ECO:0000313" key="4">
    <source>
        <dbReference type="EMBL" id="KTT22220.1"/>
    </source>
</evidence>
<evidence type="ECO:0000313" key="5">
    <source>
        <dbReference type="Proteomes" id="UP000072741"/>
    </source>
</evidence>
<comment type="caution">
    <text evidence="4">The sequence shown here is derived from an EMBL/GenBank/DDBJ whole genome shotgun (WGS) entry which is preliminary data.</text>
</comment>
<keyword evidence="3" id="KW-0732">Signal</keyword>
<evidence type="ECO:0000256" key="2">
    <source>
        <dbReference type="SAM" id="Phobius"/>
    </source>
</evidence>
<feature type="chain" id="PRO_5007546852" description="DUF3999 domain-containing protein" evidence="3">
    <location>
        <begin position="23"/>
        <end position="489"/>
    </location>
</feature>
<feature type="compositionally biased region" description="Low complexity" evidence="1">
    <location>
        <begin position="436"/>
        <end position="449"/>
    </location>
</feature>